<dbReference type="RefSeq" id="WP_027313473.1">
    <property type="nucleotide sequence ID" value="NZ_JAUESS010000002.1"/>
</dbReference>
<dbReference type="CDD" id="cd00342">
    <property type="entry name" value="gram_neg_porins"/>
    <property type="match status" value="1"/>
</dbReference>
<evidence type="ECO:0000256" key="6">
    <source>
        <dbReference type="ARBA" id="ARBA00022729"/>
    </source>
</evidence>
<comment type="subunit">
    <text evidence="2">Homotrimer.</text>
</comment>
<protein>
    <submittedName>
        <fullName evidence="13">Porin</fullName>
    </submittedName>
</protein>
<evidence type="ECO:0000313" key="14">
    <source>
        <dbReference type="Proteomes" id="UP001589628"/>
    </source>
</evidence>
<evidence type="ECO:0000256" key="4">
    <source>
        <dbReference type="ARBA" id="ARBA00022452"/>
    </source>
</evidence>
<feature type="chain" id="PRO_5045415763" evidence="11">
    <location>
        <begin position="23"/>
        <end position="312"/>
    </location>
</feature>
<dbReference type="Pfam" id="PF13609">
    <property type="entry name" value="Porin_4"/>
    <property type="match status" value="1"/>
</dbReference>
<dbReference type="EMBL" id="JBHLZN010000001">
    <property type="protein sequence ID" value="MFB9884888.1"/>
    <property type="molecule type" value="Genomic_DNA"/>
</dbReference>
<name>A0ABV5Z6I9_9GAMM</name>
<keyword evidence="3" id="KW-0813">Transport</keyword>
<keyword evidence="4" id="KW-1134">Transmembrane beta strand</keyword>
<dbReference type="PANTHER" id="PTHR34501">
    <property type="entry name" value="PROTEIN YDDL-RELATED"/>
    <property type="match status" value="1"/>
</dbReference>
<evidence type="ECO:0000256" key="11">
    <source>
        <dbReference type="SAM" id="SignalP"/>
    </source>
</evidence>
<evidence type="ECO:0000256" key="2">
    <source>
        <dbReference type="ARBA" id="ARBA00011233"/>
    </source>
</evidence>
<evidence type="ECO:0000256" key="8">
    <source>
        <dbReference type="ARBA" id="ARBA00023114"/>
    </source>
</evidence>
<dbReference type="SUPFAM" id="SSF56935">
    <property type="entry name" value="Porins"/>
    <property type="match status" value="1"/>
</dbReference>
<dbReference type="InterPro" id="IPR050298">
    <property type="entry name" value="Gram-neg_bact_OMP"/>
</dbReference>
<dbReference type="InterPro" id="IPR023614">
    <property type="entry name" value="Porin_dom_sf"/>
</dbReference>
<keyword evidence="5" id="KW-0812">Transmembrane</keyword>
<evidence type="ECO:0000256" key="5">
    <source>
        <dbReference type="ARBA" id="ARBA00022692"/>
    </source>
</evidence>
<keyword evidence="6 11" id="KW-0732">Signal</keyword>
<keyword evidence="7" id="KW-0406">Ion transport</keyword>
<dbReference type="InterPro" id="IPR002299">
    <property type="entry name" value="Porin_Neis"/>
</dbReference>
<reference evidence="13 14" key="1">
    <citation type="submission" date="2024-09" db="EMBL/GenBank/DDBJ databases">
        <authorList>
            <person name="Sun Q."/>
            <person name="Mori K."/>
        </authorList>
    </citation>
    <scope>NUCLEOTIDE SEQUENCE [LARGE SCALE GENOMIC DNA]</scope>
    <source>
        <strain evidence="13 14">ATCC 51285</strain>
    </source>
</reference>
<keyword evidence="14" id="KW-1185">Reference proteome</keyword>
<comment type="caution">
    <text evidence="13">The sequence shown here is derived from an EMBL/GenBank/DDBJ whole genome shotgun (WGS) entry which is preliminary data.</text>
</comment>
<organism evidence="13 14">
    <name type="scientific">Balneatrix alpica</name>
    <dbReference type="NCBI Taxonomy" id="75684"/>
    <lineage>
        <taxon>Bacteria</taxon>
        <taxon>Pseudomonadati</taxon>
        <taxon>Pseudomonadota</taxon>
        <taxon>Gammaproteobacteria</taxon>
        <taxon>Oceanospirillales</taxon>
        <taxon>Balneatrichaceae</taxon>
        <taxon>Balneatrix</taxon>
    </lineage>
</organism>
<accession>A0ABV5Z6I9</accession>
<evidence type="ECO:0000259" key="12">
    <source>
        <dbReference type="Pfam" id="PF13609"/>
    </source>
</evidence>
<dbReference type="PRINTS" id="PR00184">
    <property type="entry name" value="NEISSPPORIN"/>
</dbReference>
<evidence type="ECO:0000256" key="3">
    <source>
        <dbReference type="ARBA" id="ARBA00022448"/>
    </source>
</evidence>
<keyword evidence="9" id="KW-0472">Membrane</keyword>
<comment type="subcellular location">
    <subcellularLocation>
        <location evidence="1">Cell outer membrane</location>
        <topology evidence="1">Multi-pass membrane protein</topology>
    </subcellularLocation>
</comment>
<dbReference type="Proteomes" id="UP001589628">
    <property type="component" value="Unassembled WGS sequence"/>
</dbReference>
<feature type="domain" description="Porin" evidence="12">
    <location>
        <begin position="9"/>
        <end position="296"/>
    </location>
</feature>
<evidence type="ECO:0000313" key="13">
    <source>
        <dbReference type="EMBL" id="MFB9884888.1"/>
    </source>
</evidence>
<evidence type="ECO:0000256" key="1">
    <source>
        <dbReference type="ARBA" id="ARBA00004571"/>
    </source>
</evidence>
<feature type="signal peptide" evidence="11">
    <location>
        <begin position="1"/>
        <end position="22"/>
    </location>
</feature>
<proteinExistence type="predicted"/>
<keyword evidence="8" id="KW-0626">Porin</keyword>
<evidence type="ECO:0000256" key="7">
    <source>
        <dbReference type="ARBA" id="ARBA00023065"/>
    </source>
</evidence>
<keyword evidence="10" id="KW-0998">Cell outer membrane</keyword>
<evidence type="ECO:0000256" key="9">
    <source>
        <dbReference type="ARBA" id="ARBA00023136"/>
    </source>
</evidence>
<sequence>MKKSIIALAVAGAVAVPAVAMADATLYGRLHFQLQFDKDKDFNVANAGHRLGVKGDSQMDSGLTAFYQLETQYNNDKGSARKSNSSTDAADITVRHANAGVKGDFGTATVGRFTNPMTSTYVADVFERNSGVYEQAPYRVGNALAYTTPNMSGFDGYVGIIGEGEGSDTQYKDVDGYIVGGNYSVDGLYVGLGYMTADYTKAADGKTKDLTFGVSYTVDNLYVAYNYEKATTGVAKVDTKVHDFAVTYAIDKTTLGLGYARAKTDNQDTKKRTLVGVYHNLGGNADVYAEYADYNKADGSADNLTLGYRVKF</sequence>
<dbReference type="Gene3D" id="2.40.160.10">
    <property type="entry name" value="Porin"/>
    <property type="match status" value="1"/>
</dbReference>
<gene>
    <name evidence="13" type="ORF">ACFFLH_00470</name>
</gene>
<evidence type="ECO:0000256" key="10">
    <source>
        <dbReference type="ARBA" id="ARBA00023237"/>
    </source>
</evidence>
<dbReference type="PANTHER" id="PTHR34501:SF9">
    <property type="entry name" value="MAJOR OUTER MEMBRANE PROTEIN P.IA"/>
    <property type="match status" value="1"/>
</dbReference>
<dbReference type="InterPro" id="IPR033900">
    <property type="entry name" value="Gram_neg_porin_domain"/>
</dbReference>